<accession>A0AAV5IJC2</accession>
<feature type="domain" description="PHD-type" evidence="6">
    <location>
        <begin position="326"/>
        <end position="376"/>
    </location>
</feature>
<evidence type="ECO:0000313" key="7">
    <source>
        <dbReference type="EMBL" id="GKU98449.1"/>
    </source>
</evidence>
<dbReference type="InterPro" id="IPR019787">
    <property type="entry name" value="Znf_PHD-finger"/>
</dbReference>
<dbReference type="EMBL" id="BPVZ01000012">
    <property type="protein sequence ID" value="GKU98449.1"/>
    <property type="molecule type" value="Genomic_DNA"/>
</dbReference>
<dbReference type="InterPro" id="IPR019786">
    <property type="entry name" value="Zinc_finger_PHD-type_CS"/>
</dbReference>
<evidence type="ECO:0000256" key="4">
    <source>
        <dbReference type="PROSITE-ProRule" id="PRU00146"/>
    </source>
</evidence>
<evidence type="ECO:0000256" key="2">
    <source>
        <dbReference type="ARBA" id="ARBA00022771"/>
    </source>
</evidence>
<dbReference type="AlphaFoldDB" id="A0AAV5IJC2"/>
<dbReference type="PROSITE" id="PS01359">
    <property type="entry name" value="ZF_PHD_1"/>
    <property type="match status" value="2"/>
</dbReference>
<evidence type="ECO:0000256" key="5">
    <source>
        <dbReference type="SAM" id="Coils"/>
    </source>
</evidence>
<dbReference type="GO" id="GO:0008270">
    <property type="term" value="F:zinc ion binding"/>
    <property type="evidence" value="ECO:0007669"/>
    <property type="project" value="UniProtKB-KW"/>
</dbReference>
<dbReference type="InterPro" id="IPR011011">
    <property type="entry name" value="Znf_FYVE_PHD"/>
</dbReference>
<protein>
    <recommendedName>
        <fullName evidence="6">PHD-type domain-containing protein</fullName>
    </recommendedName>
</protein>
<dbReference type="PANTHER" id="PTHR47162:SF9">
    <property type="entry name" value="PHD FINGER PROTEIN EHD3-LIKE"/>
    <property type="match status" value="1"/>
</dbReference>
<evidence type="ECO:0000256" key="1">
    <source>
        <dbReference type="ARBA" id="ARBA00022723"/>
    </source>
</evidence>
<organism evidence="7 8">
    <name type="scientific">Rubroshorea leprosula</name>
    <dbReference type="NCBI Taxonomy" id="152421"/>
    <lineage>
        <taxon>Eukaryota</taxon>
        <taxon>Viridiplantae</taxon>
        <taxon>Streptophyta</taxon>
        <taxon>Embryophyta</taxon>
        <taxon>Tracheophyta</taxon>
        <taxon>Spermatophyta</taxon>
        <taxon>Magnoliopsida</taxon>
        <taxon>eudicotyledons</taxon>
        <taxon>Gunneridae</taxon>
        <taxon>Pentapetalae</taxon>
        <taxon>rosids</taxon>
        <taxon>malvids</taxon>
        <taxon>Malvales</taxon>
        <taxon>Dipterocarpaceae</taxon>
        <taxon>Rubroshorea</taxon>
    </lineage>
</organism>
<dbReference type="SMART" id="SM00249">
    <property type="entry name" value="PHD"/>
    <property type="match status" value="3"/>
</dbReference>
<name>A0AAV5IJC2_9ROSI</name>
<evidence type="ECO:0000256" key="3">
    <source>
        <dbReference type="ARBA" id="ARBA00022833"/>
    </source>
</evidence>
<dbReference type="Proteomes" id="UP001054252">
    <property type="component" value="Unassembled WGS sequence"/>
</dbReference>
<sequence>MGGNEGTSNGERMECSEQILNFKRESVNNGIGCDILHDFDDGGSGTRDGFRTYKRRRQLRSSFESKVQEDGRASVGAGCQSTEQVHLPAKESHDSLNGSNDCLQRQWRNVVLEHMYHSLSDEEGGIQRCIRDALAFHPEFSFTKLVKESNIYNADRQKCFSHTGQIPNGTQHTAEVMEGARSNGSLKELSKRSVTEMCQRVFFNIIISEKFTSLCKLLFDNFQGIKEDRIFHLSLINSRMKEGVYEDSPMLFLTDIQQVWRKLQDIGTEIISLTKGLSDLSRVCYSEQIGCSAHDIIDEEKHEFYTRESESHAKLEPTEACGAYKVSTCRHCGETADGRDCLVCDACEGMYHVACIKPAIKEIPPKSWYCSSCIGDTMVSPHENCVVCERLNAPLILDNHVADKNDMRNGETLNELEEDSNCIMDDGFQSSTEDSRLCKICKCEVEKGEYRMCEHNFCENKYYHARCLTSKQLKAYGPRWYCPSCLCGACLVDKDDDKIVLCDGCDHAYHLYCMTPPRDSIPEGKWFCSRCEAGLERIRKAKRAYQILENKCKSKGREGKMAFEDLERESDKGRGGMDMLLNAANTLNYEEKLAAAQTKS</sequence>
<keyword evidence="3" id="KW-0862">Zinc</keyword>
<dbReference type="Pfam" id="PF00628">
    <property type="entry name" value="PHD"/>
    <property type="match status" value="2"/>
</dbReference>
<gene>
    <name evidence="7" type="ORF">SLEP1_g11456</name>
</gene>
<keyword evidence="2 4" id="KW-0863">Zinc-finger</keyword>
<dbReference type="InterPro" id="IPR001965">
    <property type="entry name" value="Znf_PHD"/>
</dbReference>
<dbReference type="Gene3D" id="2.30.30.1150">
    <property type="match status" value="1"/>
</dbReference>
<comment type="caution">
    <text evidence="7">The sequence shown here is derived from an EMBL/GenBank/DDBJ whole genome shotgun (WGS) entry which is preliminary data.</text>
</comment>
<dbReference type="PROSITE" id="PS50016">
    <property type="entry name" value="ZF_PHD_2"/>
    <property type="match status" value="2"/>
</dbReference>
<evidence type="ECO:0000313" key="8">
    <source>
        <dbReference type="Proteomes" id="UP001054252"/>
    </source>
</evidence>
<dbReference type="Gene3D" id="3.30.40.10">
    <property type="entry name" value="Zinc/RING finger domain, C3HC4 (zinc finger)"/>
    <property type="match status" value="1"/>
</dbReference>
<keyword evidence="1" id="KW-0479">Metal-binding</keyword>
<feature type="domain" description="PHD-type" evidence="6">
    <location>
        <begin position="484"/>
        <end position="534"/>
    </location>
</feature>
<dbReference type="SUPFAM" id="SSF57903">
    <property type="entry name" value="FYVE/PHD zinc finger"/>
    <property type="match status" value="3"/>
</dbReference>
<evidence type="ECO:0000259" key="6">
    <source>
        <dbReference type="PROSITE" id="PS50016"/>
    </source>
</evidence>
<keyword evidence="8" id="KW-1185">Reference proteome</keyword>
<reference evidence="7 8" key="1">
    <citation type="journal article" date="2021" name="Commun. Biol.">
        <title>The genome of Shorea leprosula (Dipterocarpaceae) highlights the ecological relevance of drought in aseasonal tropical rainforests.</title>
        <authorList>
            <person name="Ng K.K.S."/>
            <person name="Kobayashi M.J."/>
            <person name="Fawcett J.A."/>
            <person name="Hatakeyama M."/>
            <person name="Paape T."/>
            <person name="Ng C.H."/>
            <person name="Ang C.C."/>
            <person name="Tnah L.H."/>
            <person name="Lee C.T."/>
            <person name="Nishiyama T."/>
            <person name="Sese J."/>
            <person name="O'Brien M.J."/>
            <person name="Copetti D."/>
            <person name="Mohd Noor M.I."/>
            <person name="Ong R.C."/>
            <person name="Putra M."/>
            <person name="Sireger I.Z."/>
            <person name="Indrioko S."/>
            <person name="Kosugi Y."/>
            <person name="Izuno A."/>
            <person name="Isagi Y."/>
            <person name="Lee S.L."/>
            <person name="Shimizu K.K."/>
        </authorList>
    </citation>
    <scope>NUCLEOTIDE SEQUENCE [LARGE SCALE GENOMIC DNA]</scope>
    <source>
        <strain evidence="7">214</strain>
    </source>
</reference>
<dbReference type="InterPro" id="IPR013083">
    <property type="entry name" value="Znf_RING/FYVE/PHD"/>
</dbReference>
<feature type="coiled-coil region" evidence="5">
    <location>
        <begin position="531"/>
        <end position="558"/>
    </location>
</feature>
<keyword evidence="5" id="KW-0175">Coiled coil</keyword>
<dbReference type="PANTHER" id="PTHR47162">
    <property type="entry name" value="OS02G0192300 PROTEIN"/>
    <property type="match status" value="1"/>
</dbReference>
<dbReference type="FunFam" id="2.30.30.1150:FF:000005">
    <property type="entry name" value="PHD finger protein EHD3 isoform A"/>
    <property type="match status" value="1"/>
</dbReference>
<proteinExistence type="predicted"/>